<sequence>MRTVKWITLSIVILVFTLPTLAQKFAYVQSQRILSEYQEYVDVQNKLNEIRNGYDQEYQRMVKEYNDMIEEIDSQSLLLSPEKKQEKMKQAQEKALAIERYKYEKLGPEGELYKKSMEFTKPIIDKINKLIADIGEQEGYDFIFDASSGALVHALPKYDITDLIIEKLNKGAAGK</sequence>
<comment type="caution">
    <text evidence="3">The sequence shown here is derived from an EMBL/GenBank/DDBJ whole genome shotgun (WGS) entry which is preliminary data.</text>
</comment>
<dbReference type="PANTHER" id="PTHR35089">
    <property type="entry name" value="CHAPERONE PROTEIN SKP"/>
    <property type="match status" value="1"/>
</dbReference>
<dbReference type="Pfam" id="PF03938">
    <property type="entry name" value="OmpH"/>
    <property type="match status" value="1"/>
</dbReference>
<dbReference type="GO" id="GO:0051082">
    <property type="term" value="F:unfolded protein binding"/>
    <property type="evidence" value="ECO:0007669"/>
    <property type="project" value="InterPro"/>
</dbReference>
<dbReference type="GO" id="GO:0005829">
    <property type="term" value="C:cytosol"/>
    <property type="evidence" value="ECO:0007669"/>
    <property type="project" value="TreeGrafter"/>
</dbReference>
<dbReference type="InterPro" id="IPR024930">
    <property type="entry name" value="Skp_dom_sf"/>
</dbReference>
<comment type="similarity">
    <text evidence="1">Belongs to the Skp family.</text>
</comment>
<dbReference type="InterPro" id="IPR005632">
    <property type="entry name" value="Chaperone_Skp"/>
</dbReference>
<keyword evidence="2" id="KW-0732">Signal</keyword>
<name>A0A7V4UFH4_CALAY</name>
<dbReference type="SMART" id="SM00935">
    <property type="entry name" value="OmpH"/>
    <property type="match status" value="1"/>
</dbReference>
<proteinExistence type="inferred from homology"/>
<dbReference type="Proteomes" id="UP000885779">
    <property type="component" value="Unassembled WGS sequence"/>
</dbReference>
<evidence type="ECO:0000256" key="2">
    <source>
        <dbReference type="ARBA" id="ARBA00022729"/>
    </source>
</evidence>
<accession>A0A7V4UFH4</accession>
<dbReference type="GO" id="GO:0050821">
    <property type="term" value="P:protein stabilization"/>
    <property type="evidence" value="ECO:0007669"/>
    <property type="project" value="TreeGrafter"/>
</dbReference>
<dbReference type="Gene3D" id="3.30.910.20">
    <property type="entry name" value="Skp domain"/>
    <property type="match status" value="1"/>
</dbReference>
<dbReference type="AlphaFoldDB" id="A0A7V4UFH4"/>
<dbReference type="SUPFAM" id="SSF111384">
    <property type="entry name" value="OmpH-like"/>
    <property type="match status" value="1"/>
</dbReference>
<evidence type="ECO:0000256" key="1">
    <source>
        <dbReference type="ARBA" id="ARBA00009091"/>
    </source>
</evidence>
<evidence type="ECO:0000313" key="3">
    <source>
        <dbReference type="EMBL" id="HGY57127.1"/>
    </source>
</evidence>
<dbReference type="PANTHER" id="PTHR35089:SF1">
    <property type="entry name" value="CHAPERONE PROTEIN SKP"/>
    <property type="match status" value="1"/>
</dbReference>
<organism evidence="3">
    <name type="scientific">Caldithrix abyssi</name>
    <dbReference type="NCBI Taxonomy" id="187145"/>
    <lineage>
        <taxon>Bacteria</taxon>
        <taxon>Pseudomonadati</taxon>
        <taxon>Calditrichota</taxon>
        <taxon>Calditrichia</taxon>
        <taxon>Calditrichales</taxon>
        <taxon>Calditrichaceae</taxon>
        <taxon>Caldithrix</taxon>
    </lineage>
</organism>
<dbReference type="EMBL" id="DRQG01000145">
    <property type="protein sequence ID" value="HGY57127.1"/>
    <property type="molecule type" value="Genomic_DNA"/>
</dbReference>
<gene>
    <name evidence="3" type="ORF">ENK44_15570</name>
</gene>
<protein>
    <submittedName>
        <fullName evidence="3">OmpH family outer membrane protein</fullName>
    </submittedName>
</protein>
<reference evidence="3" key="1">
    <citation type="journal article" date="2020" name="mSystems">
        <title>Genome- and Community-Level Interaction Insights into Carbon Utilization and Element Cycling Functions of Hydrothermarchaeota in Hydrothermal Sediment.</title>
        <authorList>
            <person name="Zhou Z."/>
            <person name="Liu Y."/>
            <person name="Xu W."/>
            <person name="Pan J."/>
            <person name="Luo Z.H."/>
            <person name="Li M."/>
        </authorList>
    </citation>
    <scope>NUCLEOTIDE SEQUENCE [LARGE SCALE GENOMIC DNA]</scope>
    <source>
        <strain evidence="3">HyVt-577</strain>
    </source>
</reference>